<feature type="transmembrane region" description="Helical" evidence="9">
    <location>
        <begin position="161"/>
        <end position="180"/>
    </location>
</feature>
<feature type="transmembrane region" description="Helical" evidence="9">
    <location>
        <begin position="558"/>
        <end position="578"/>
    </location>
</feature>
<dbReference type="InterPro" id="IPR000060">
    <property type="entry name" value="BCCT_transptr"/>
</dbReference>
<gene>
    <name evidence="10" type="ORF">SAMN05192546_102286</name>
</gene>
<organism evidence="10 11">
    <name type="scientific">Tindallia californiensis</name>
    <dbReference type="NCBI Taxonomy" id="159292"/>
    <lineage>
        <taxon>Bacteria</taxon>
        <taxon>Bacillati</taxon>
        <taxon>Bacillota</taxon>
        <taxon>Clostridia</taxon>
        <taxon>Peptostreptococcales</taxon>
        <taxon>Tindalliaceae</taxon>
        <taxon>Tindallia</taxon>
    </lineage>
</organism>
<dbReference type="GO" id="GO:0005886">
    <property type="term" value="C:plasma membrane"/>
    <property type="evidence" value="ECO:0007669"/>
    <property type="project" value="UniProtKB-SubCell"/>
</dbReference>
<feature type="transmembrane region" description="Helical" evidence="9">
    <location>
        <begin position="297"/>
        <end position="322"/>
    </location>
</feature>
<keyword evidence="11" id="KW-1185">Reference proteome</keyword>
<comment type="subcellular location">
    <subcellularLocation>
        <location evidence="1">Cell membrane</location>
        <topology evidence="1">Multi-pass membrane protein</topology>
    </subcellularLocation>
</comment>
<reference evidence="10 11" key="1">
    <citation type="submission" date="2016-10" db="EMBL/GenBank/DDBJ databases">
        <authorList>
            <person name="de Groot N.N."/>
        </authorList>
    </citation>
    <scope>NUCLEOTIDE SEQUENCE [LARGE SCALE GENOMIC DNA]</scope>
    <source>
        <strain evidence="10 11">APO</strain>
    </source>
</reference>
<keyword evidence="3" id="KW-0813">Transport</keyword>
<feature type="transmembrane region" description="Helical" evidence="9">
    <location>
        <begin position="342"/>
        <end position="363"/>
    </location>
</feature>
<dbReference type="NCBIfam" id="TIGR00842">
    <property type="entry name" value="bcct"/>
    <property type="match status" value="1"/>
</dbReference>
<evidence type="ECO:0000256" key="4">
    <source>
        <dbReference type="ARBA" id="ARBA00022475"/>
    </source>
</evidence>
<evidence type="ECO:0000256" key="3">
    <source>
        <dbReference type="ARBA" id="ARBA00022448"/>
    </source>
</evidence>
<comment type="similarity">
    <text evidence="2">Belongs to the BCCT transporter (TC 2.A.15) family.</text>
</comment>
<keyword evidence="6 9" id="KW-1133">Transmembrane helix</keyword>
<protein>
    <submittedName>
        <fullName evidence="10">Choline/glycine/proline betaine transport protein</fullName>
    </submittedName>
</protein>
<keyword evidence="5 9" id="KW-0812">Transmembrane</keyword>
<dbReference type="GO" id="GO:0022857">
    <property type="term" value="F:transmembrane transporter activity"/>
    <property type="evidence" value="ECO:0007669"/>
    <property type="project" value="InterPro"/>
</dbReference>
<proteinExistence type="inferred from homology"/>
<feature type="region of interest" description="Disordered" evidence="8">
    <location>
        <begin position="1"/>
        <end position="55"/>
    </location>
</feature>
<feature type="transmembrane region" description="Helical" evidence="9">
    <location>
        <begin position="459"/>
        <end position="477"/>
    </location>
</feature>
<dbReference type="RefSeq" id="WP_093311192.1">
    <property type="nucleotide sequence ID" value="NZ_FNPV01000002.1"/>
</dbReference>
<dbReference type="InterPro" id="IPR018093">
    <property type="entry name" value="BCCT_CS"/>
</dbReference>
<dbReference type="OrthoDB" id="9775735at2"/>
<sequence length="648" mass="72178">MEEERKRLKDEERKLKEEEKELKKGYEEKKKELAKQKREEEKRLREEEKRLKEEKRQEILSKRALAKKLKKAEAEARKKAIKERPPFKGLQIKPTASLFDESGMEEPGENNWEGFGFDIHPQVTLLSSFLLVIFIAMTLIYPAQAEAVFQNTLNFITSNFGWFFVMVANIFIVAALVFAFGKFGKIKIGGHDAQPEFSKIGWYAMLMSAGMGIGLMFWSVGEPILHLNTPSPMFGSIEPNSAKAAQASMVTTFYHWGIHPWAIYSIVGLGLAFFAFNRGLPLTIRSIFYPLIGNKIYGFWGNMIDVLSVLATLTGLATSLGLGVTQINGGLNYLFGLSINTGTQVILIAVITGFATISVVLGLDGGVKKLSEINMGLAGIFMLLVLILGPTVYILNGLSQYIGYYIAKFSELSMWTETFRDTNWQGGWTIFYWAWWISWSPFVGMFIARVSKGRTVREFILGVMLFPTLVSFLWMSVFGSTAINIQLTGVADIVSAVEIDASIALFAMLENLPMARLLSVIGIILVTVFFVTSSDSGSLVVDHLTSGGKLDSPVPQRVFWACMEGVVAATLLIGGGLIALQTATVITGLPFAVILLLIIYSLYQGFNQEFEVEEAVRLRLKQVEEKHILTEAISEVVVDDALEEEFKE</sequence>
<dbReference type="Pfam" id="PF02028">
    <property type="entry name" value="BCCT"/>
    <property type="match status" value="1"/>
</dbReference>
<evidence type="ECO:0000313" key="10">
    <source>
        <dbReference type="EMBL" id="SDY49126.1"/>
    </source>
</evidence>
<name>A0A1H3KAB1_9FIRM</name>
<dbReference type="PANTHER" id="PTHR30047:SF7">
    <property type="entry name" value="HIGH-AFFINITY CHOLINE TRANSPORT PROTEIN"/>
    <property type="match status" value="1"/>
</dbReference>
<dbReference type="PANTHER" id="PTHR30047">
    <property type="entry name" value="HIGH-AFFINITY CHOLINE TRANSPORT PROTEIN-RELATED"/>
    <property type="match status" value="1"/>
</dbReference>
<dbReference type="PROSITE" id="PS01303">
    <property type="entry name" value="BCCT"/>
    <property type="match status" value="1"/>
</dbReference>
<dbReference type="AlphaFoldDB" id="A0A1H3KAB1"/>
<evidence type="ECO:0000256" key="5">
    <source>
        <dbReference type="ARBA" id="ARBA00022692"/>
    </source>
</evidence>
<evidence type="ECO:0000256" key="8">
    <source>
        <dbReference type="SAM" id="MobiDB-lite"/>
    </source>
</evidence>
<keyword evidence="7 9" id="KW-0472">Membrane</keyword>
<evidence type="ECO:0000256" key="6">
    <source>
        <dbReference type="ARBA" id="ARBA00022989"/>
    </source>
</evidence>
<feature type="transmembrane region" description="Helical" evidence="9">
    <location>
        <begin position="585"/>
        <end position="603"/>
    </location>
</feature>
<feature type="transmembrane region" description="Helical" evidence="9">
    <location>
        <begin position="123"/>
        <end position="141"/>
    </location>
</feature>
<feature type="transmembrane region" description="Helical" evidence="9">
    <location>
        <begin position="514"/>
        <end position="532"/>
    </location>
</feature>
<feature type="transmembrane region" description="Helical" evidence="9">
    <location>
        <begin position="375"/>
        <end position="395"/>
    </location>
</feature>
<accession>A0A1H3KAB1</accession>
<feature type="transmembrane region" description="Helical" evidence="9">
    <location>
        <begin position="200"/>
        <end position="220"/>
    </location>
</feature>
<evidence type="ECO:0000256" key="1">
    <source>
        <dbReference type="ARBA" id="ARBA00004651"/>
    </source>
</evidence>
<dbReference type="Proteomes" id="UP000199230">
    <property type="component" value="Unassembled WGS sequence"/>
</dbReference>
<feature type="transmembrane region" description="Helical" evidence="9">
    <location>
        <begin position="258"/>
        <end position="276"/>
    </location>
</feature>
<dbReference type="EMBL" id="FNPV01000002">
    <property type="protein sequence ID" value="SDY49126.1"/>
    <property type="molecule type" value="Genomic_DNA"/>
</dbReference>
<keyword evidence="4" id="KW-1003">Cell membrane</keyword>
<evidence type="ECO:0000313" key="11">
    <source>
        <dbReference type="Proteomes" id="UP000199230"/>
    </source>
</evidence>
<evidence type="ECO:0000256" key="2">
    <source>
        <dbReference type="ARBA" id="ARBA00005658"/>
    </source>
</evidence>
<evidence type="ECO:0000256" key="9">
    <source>
        <dbReference type="SAM" id="Phobius"/>
    </source>
</evidence>
<feature type="transmembrane region" description="Helical" evidence="9">
    <location>
        <begin position="430"/>
        <end position="447"/>
    </location>
</feature>
<evidence type="ECO:0000256" key="7">
    <source>
        <dbReference type="ARBA" id="ARBA00023136"/>
    </source>
</evidence>